<dbReference type="FunFam" id="2.70.130.10:FF:000001">
    <property type="entry name" value="Endoplasmic reticulum lectin 1"/>
    <property type="match status" value="1"/>
</dbReference>
<evidence type="ECO:0000256" key="6">
    <source>
        <dbReference type="ARBA" id="ARBA00041108"/>
    </source>
</evidence>
<dbReference type="AlphaFoldDB" id="A0AAW1DBE7"/>
<dbReference type="InterPro" id="IPR044865">
    <property type="entry name" value="MRH_dom"/>
</dbReference>
<evidence type="ECO:0000313" key="11">
    <source>
        <dbReference type="Proteomes" id="UP001461498"/>
    </source>
</evidence>
<dbReference type="PANTHER" id="PTHR15414">
    <property type="entry name" value="OS-9-RELATED"/>
    <property type="match status" value="1"/>
</dbReference>
<feature type="domain" description="MRH" evidence="9">
    <location>
        <begin position="404"/>
        <end position="529"/>
    </location>
</feature>
<sequence length="542" mass="61460">MVIIKYCLVITIIAKTIFAITFEGFDDSVLYKINWPGYKGYDTLLDSIAESESMYVVSHEKEKYRCILPQLKEKEKTNEEEYVGPNPIELLAPIFHQSSCTSLLESYWTYELCHGKYIRQYHEEREGTKIKLQEYYLGIWDVTKTLELSAEFEKQRDEGKPLVPPKKKLDGISLPYLQLNFTDGTLCDLNDRPRRTSVLYVCFAGGKNDIFVIKETSTCEYEVIVISSELCKHPKYRPQVSVENEINCLPVDDAPKKPLGLVKMEAEGFKQRHLSTFGDSKSEHMFEVYSIDEYKDKDGKMQVRVELRPLDNDDDNDLPSALEDDESPATTGHGSSDQSDHLIHSPDQLNPNIKARPISYSPPSSGGGGGGAGGDRPQTSPAPPTADSQQPDIPLEVSDFLQGKACLHGGQDWWKYKFCYGGTVEQYHIEKGRDGVVRKTSILLGVFDKEAHIAWIKKNPNKRPRPIGSRTFLFHYYNNGDICKETGKPRETQVKLKCIEKKGTVSMYLLEPQICQYILGVDSPLVCDFINNVDEYGLIETK</sequence>
<dbReference type="SUPFAM" id="SSF50911">
    <property type="entry name" value="Mannose 6-phosphate receptor domain"/>
    <property type="match status" value="2"/>
</dbReference>
<evidence type="ECO:0000256" key="7">
    <source>
        <dbReference type="ARBA" id="ARBA00041661"/>
    </source>
</evidence>
<evidence type="ECO:0000256" key="3">
    <source>
        <dbReference type="ARBA" id="ARBA00022824"/>
    </source>
</evidence>
<dbReference type="Gene3D" id="2.70.130.10">
    <property type="entry name" value="Mannose-6-phosphate receptor binding domain"/>
    <property type="match status" value="2"/>
</dbReference>
<dbReference type="GO" id="GO:0005788">
    <property type="term" value="C:endoplasmic reticulum lumen"/>
    <property type="evidence" value="ECO:0007669"/>
    <property type="project" value="TreeGrafter"/>
</dbReference>
<keyword evidence="2" id="KW-0732">Signal</keyword>
<dbReference type="Pfam" id="PF07915">
    <property type="entry name" value="PRKCSH"/>
    <property type="match status" value="2"/>
</dbReference>
<keyword evidence="4" id="KW-1015">Disulfide bond</keyword>
<evidence type="ECO:0000259" key="9">
    <source>
        <dbReference type="PROSITE" id="PS51914"/>
    </source>
</evidence>
<comment type="caution">
    <text evidence="10">The sequence shown here is derived from an EMBL/GenBank/DDBJ whole genome shotgun (WGS) entry which is preliminary data.</text>
</comment>
<evidence type="ECO:0000256" key="1">
    <source>
        <dbReference type="ARBA" id="ARBA00004240"/>
    </source>
</evidence>
<dbReference type="InterPro" id="IPR045149">
    <property type="entry name" value="OS-9-like"/>
</dbReference>
<gene>
    <name evidence="10" type="ORF">O3M35_007970</name>
</gene>
<dbReference type="GO" id="GO:0030970">
    <property type="term" value="P:retrograde protein transport, ER to cytosol"/>
    <property type="evidence" value="ECO:0007669"/>
    <property type="project" value="TreeGrafter"/>
</dbReference>
<feature type="compositionally biased region" description="Acidic residues" evidence="8">
    <location>
        <begin position="312"/>
        <end position="327"/>
    </location>
</feature>
<dbReference type="InterPro" id="IPR012913">
    <property type="entry name" value="OS9-like_dom"/>
</dbReference>
<evidence type="ECO:0000256" key="2">
    <source>
        <dbReference type="ARBA" id="ARBA00022729"/>
    </source>
</evidence>
<dbReference type="Proteomes" id="UP001461498">
    <property type="component" value="Unassembled WGS sequence"/>
</dbReference>
<keyword evidence="3" id="KW-0256">Endoplasmic reticulum</keyword>
<organism evidence="10 11">
    <name type="scientific">Rhynocoris fuscipes</name>
    <dbReference type="NCBI Taxonomy" id="488301"/>
    <lineage>
        <taxon>Eukaryota</taxon>
        <taxon>Metazoa</taxon>
        <taxon>Ecdysozoa</taxon>
        <taxon>Arthropoda</taxon>
        <taxon>Hexapoda</taxon>
        <taxon>Insecta</taxon>
        <taxon>Pterygota</taxon>
        <taxon>Neoptera</taxon>
        <taxon>Paraneoptera</taxon>
        <taxon>Hemiptera</taxon>
        <taxon>Heteroptera</taxon>
        <taxon>Panheteroptera</taxon>
        <taxon>Cimicomorpha</taxon>
        <taxon>Reduviidae</taxon>
        <taxon>Harpactorinae</taxon>
        <taxon>Harpactorini</taxon>
        <taxon>Rhynocoris</taxon>
    </lineage>
</organism>
<reference evidence="10 11" key="1">
    <citation type="submission" date="2022-12" db="EMBL/GenBank/DDBJ databases">
        <title>Chromosome-level genome assembly of true bugs.</title>
        <authorList>
            <person name="Ma L."/>
            <person name="Li H."/>
        </authorList>
    </citation>
    <scope>NUCLEOTIDE SEQUENCE [LARGE SCALE GENOMIC DNA]</scope>
    <source>
        <strain evidence="10">Lab_2022b</strain>
    </source>
</reference>
<evidence type="ECO:0000256" key="4">
    <source>
        <dbReference type="ARBA" id="ARBA00023157"/>
    </source>
</evidence>
<accession>A0AAW1DBE7</accession>
<dbReference type="EMBL" id="JAPXFL010000004">
    <property type="protein sequence ID" value="KAK9508273.1"/>
    <property type="molecule type" value="Genomic_DNA"/>
</dbReference>
<dbReference type="PROSITE" id="PS51914">
    <property type="entry name" value="MRH"/>
    <property type="match status" value="2"/>
</dbReference>
<dbReference type="GO" id="GO:0030968">
    <property type="term" value="P:endoplasmic reticulum unfolded protein response"/>
    <property type="evidence" value="ECO:0007669"/>
    <property type="project" value="InterPro"/>
</dbReference>
<dbReference type="PANTHER" id="PTHR15414:SF0">
    <property type="entry name" value="ENDOPLASMIC RETICULUM LECTIN 1"/>
    <property type="match status" value="1"/>
</dbReference>
<comment type="subcellular location">
    <subcellularLocation>
        <location evidence="1">Endoplasmic reticulum</location>
    </subcellularLocation>
</comment>
<feature type="domain" description="MRH" evidence="9">
    <location>
        <begin position="98"/>
        <end position="233"/>
    </location>
</feature>
<feature type="compositionally biased region" description="Polar residues" evidence="8">
    <location>
        <begin position="328"/>
        <end position="337"/>
    </location>
</feature>
<feature type="compositionally biased region" description="Gly residues" evidence="8">
    <location>
        <begin position="365"/>
        <end position="374"/>
    </location>
</feature>
<dbReference type="InterPro" id="IPR009011">
    <property type="entry name" value="Man6P_isomerase_rcpt-bd_dom_sf"/>
</dbReference>
<comment type="function">
    <text evidence="5">Probable lectin that binds selectively to improperly folded lumenal proteins. May function in endoplasmic reticulum quality control and endoplasmic reticulum-associated degradation (ERAD) of both non-glycosylated proteins and glycoproteins.</text>
</comment>
<evidence type="ECO:0000256" key="8">
    <source>
        <dbReference type="SAM" id="MobiDB-lite"/>
    </source>
</evidence>
<evidence type="ECO:0000256" key="5">
    <source>
        <dbReference type="ARBA" id="ARBA00037585"/>
    </source>
</evidence>
<proteinExistence type="predicted"/>
<feature type="region of interest" description="Disordered" evidence="8">
    <location>
        <begin position="308"/>
        <end position="392"/>
    </location>
</feature>
<protein>
    <recommendedName>
        <fullName evidence="6">Endoplasmic reticulum lectin 1</fullName>
    </recommendedName>
    <alternativeName>
        <fullName evidence="7">ER lectin</fullName>
    </alternativeName>
</protein>
<evidence type="ECO:0000313" key="10">
    <source>
        <dbReference type="EMBL" id="KAK9508273.1"/>
    </source>
</evidence>
<name>A0AAW1DBE7_9HEMI</name>
<keyword evidence="11" id="KW-1185">Reference proteome</keyword>